<feature type="transmembrane region" description="Helical" evidence="1">
    <location>
        <begin position="161"/>
        <end position="179"/>
    </location>
</feature>
<evidence type="ECO:0000313" key="3">
    <source>
        <dbReference type="Proteomes" id="UP001072034"/>
    </source>
</evidence>
<sequence>MSTGTPLDPRAALETISEQQAALRRRVLIRSSPLLAAWGLAWLIGYGAGWLSIRPDYTMPTPVWVVYFGCLAAAGAYTCTYIVRRARGVRGASNRAGVRYAIAWAGGFVLGLVVMGRTGAFLASLGTPEAAETGMILGNAVPCLITGTLFVAGSAIWDEPVMAWVGGWLLAVTTAATLVGGTALWAIMSLAGGGVLIVAAVDALRTRAAGRAAR</sequence>
<reference evidence="2" key="1">
    <citation type="submission" date="2022-10" db="EMBL/GenBank/DDBJ databases">
        <title>Genome sequence of Actinomyces israelii ATCC 10048.</title>
        <authorList>
            <person name="Watt R.M."/>
            <person name="Tong W.M."/>
        </authorList>
    </citation>
    <scope>NUCLEOTIDE SEQUENCE</scope>
    <source>
        <strain evidence="2">ATCC 10048</strain>
    </source>
</reference>
<name>A0ABT4ID00_9ACTO</name>
<proteinExistence type="predicted"/>
<organism evidence="2 3">
    <name type="scientific">Actinomyces israelii</name>
    <dbReference type="NCBI Taxonomy" id="1659"/>
    <lineage>
        <taxon>Bacteria</taxon>
        <taxon>Bacillati</taxon>
        <taxon>Actinomycetota</taxon>
        <taxon>Actinomycetes</taxon>
        <taxon>Actinomycetales</taxon>
        <taxon>Actinomycetaceae</taxon>
        <taxon>Actinomyces</taxon>
    </lineage>
</organism>
<feature type="transmembrane region" description="Helical" evidence="1">
    <location>
        <begin position="65"/>
        <end position="84"/>
    </location>
</feature>
<accession>A0ABT4ID00</accession>
<keyword evidence="1" id="KW-0472">Membrane</keyword>
<evidence type="ECO:0000256" key="1">
    <source>
        <dbReference type="SAM" id="Phobius"/>
    </source>
</evidence>
<protein>
    <recommendedName>
        <fullName evidence="4">Transporter</fullName>
    </recommendedName>
</protein>
<keyword evidence="1" id="KW-0812">Transmembrane</keyword>
<dbReference type="EMBL" id="JAPTMY010000039">
    <property type="protein sequence ID" value="MCZ0859122.1"/>
    <property type="molecule type" value="Genomic_DNA"/>
</dbReference>
<evidence type="ECO:0000313" key="2">
    <source>
        <dbReference type="EMBL" id="MCZ0859122.1"/>
    </source>
</evidence>
<feature type="transmembrane region" description="Helical" evidence="1">
    <location>
        <begin position="34"/>
        <end position="53"/>
    </location>
</feature>
<keyword evidence="1" id="KW-1133">Transmembrane helix</keyword>
<feature type="transmembrane region" description="Helical" evidence="1">
    <location>
        <begin position="96"/>
        <end position="116"/>
    </location>
</feature>
<dbReference type="Proteomes" id="UP001072034">
    <property type="component" value="Unassembled WGS sequence"/>
</dbReference>
<gene>
    <name evidence="2" type="ORF">OHJ16_13845</name>
</gene>
<evidence type="ECO:0008006" key="4">
    <source>
        <dbReference type="Google" id="ProtNLM"/>
    </source>
</evidence>
<comment type="caution">
    <text evidence="2">The sequence shown here is derived from an EMBL/GenBank/DDBJ whole genome shotgun (WGS) entry which is preliminary data.</text>
</comment>
<keyword evidence="3" id="KW-1185">Reference proteome</keyword>
<feature type="transmembrane region" description="Helical" evidence="1">
    <location>
        <begin position="136"/>
        <end position="156"/>
    </location>
</feature>
<dbReference type="RefSeq" id="WP_268918406.1">
    <property type="nucleotide sequence ID" value="NZ_JAPTMY010000039.1"/>
</dbReference>